<dbReference type="EMBL" id="MG324353">
    <property type="protein sequence ID" value="ATW62891.1"/>
    <property type="molecule type" value="Genomic_DNA"/>
</dbReference>
<gene>
    <name evidence="1" type="ORF">phi673_gp29</name>
</gene>
<evidence type="ECO:0000313" key="2">
    <source>
        <dbReference type="Proteomes" id="UP000241893"/>
    </source>
</evidence>
<name>A0A2H4PIT0_9CAUD</name>
<sequence>MSTVQGNLRGALANLRNAGVFDSIQAVDDHILVTRGDWTIRYWVSADVVEWYATNKDETSYLHNDCSSGDYSTLLVEILNTMVGHFPVETPETKIETYPAREGMQALEPHTVRAGQLDKSHIGSTVTMPWVFREHEAAITGVLDSVKHDEYRTYFQLVDVGNYNQGHVYKCDSESVVVIHPEPEANDEVEDETNE</sequence>
<proteinExistence type="predicted"/>
<reference evidence="1 2" key="1">
    <citation type="submission" date="2017-10" db="EMBL/GenBank/DDBJ databases">
        <title>Complete nucleotide sequences and annotations of phi673 and phi674, two new lytic phages of Corynebacterium glutamicum ATCC 13032.</title>
        <authorList>
            <person name="Yomantas Y.A.V."/>
            <person name="Abalakina E.G."/>
            <person name="Lobanova J.S."/>
            <person name="Mamontov V.A."/>
            <person name="Stoynova N.V."/>
            <person name="Mashko S.V."/>
        </authorList>
    </citation>
    <scope>NUCLEOTIDE SEQUENCE [LARGE SCALE GENOMIC DNA]</scope>
</reference>
<accession>A0A2H4PIT0</accession>
<evidence type="ECO:0000313" key="1">
    <source>
        <dbReference type="EMBL" id="ATW62891.1"/>
    </source>
</evidence>
<protein>
    <submittedName>
        <fullName evidence="1">Uncharacterized protein</fullName>
    </submittedName>
</protein>
<dbReference type="Proteomes" id="UP000241893">
    <property type="component" value="Segment"/>
</dbReference>
<organism evidence="1 2">
    <name type="scientific">Corynebacterium phage phi673</name>
    <dbReference type="NCBI Taxonomy" id="2052821"/>
    <lineage>
        <taxon>Viruses</taxon>
        <taxon>Duplodnaviria</taxon>
        <taxon>Heunggongvirae</taxon>
        <taxon>Uroviricota</taxon>
        <taxon>Caudoviricetes</taxon>
        <taxon>Ikedavirus</taxon>
        <taxon>Ikedavirus phi673</taxon>
    </lineage>
</organism>
<dbReference type="OrthoDB" id="31235at10239"/>
<keyword evidence="2" id="KW-1185">Reference proteome</keyword>